<keyword evidence="3" id="KW-1185">Reference proteome</keyword>
<accession>A0A2G0CGK9</accession>
<protein>
    <recommendedName>
        <fullName evidence="4">Sulfotransferase family protein</fullName>
    </recommendedName>
</protein>
<dbReference type="Proteomes" id="UP000226437">
    <property type="component" value="Unassembled WGS sequence"/>
</dbReference>
<gene>
    <name evidence="2" type="ORF">CGL56_06510</name>
</gene>
<evidence type="ECO:0000256" key="1">
    <source>
        <dbReference type="ARBA" id="ARBA00009320"/>
    </source>
</evidence>
<dbReference type="AlphaFoldDB" id="A0A2G0CGK9"/>
<dbReference type="InterPro" id="IPR050571">
    <property type="entry name" value="Class-IV_PLP-Dep_Aminotrnsfr"/>
</dbReference>
<name>A0A2G0CGK9_9BACT</name>
<organism evidence="2 3">
    <name type="scientific">Neolewinella marina</name>
    <dbReference type="NCBI Taxonomy" id="438751"/>
    <lineage>
        <taxon>Bacteria</taxon>
        <taxon>Pseudomonadati</taxon>
        <taxon>Bacteroidota</taxon>
        <taxon>Saprospiria</taxon>
        <taxon>Saprospirales</taxon>
        <taxon>Lewinellaceae</taxon>
        <taxon>Neolewinella</taxon>
    </lineage>
</organism>
<dbReference type="GO" id="GO:0019752">
    <property type="term" value="P:carboxylic acid metabolic process"/>
    <property type="evidence" value="ECO:0007669"/>
    <property type="project" value="TreeGrafter"/>
</dbReference>
<proteinExistence type="inferred from homology"/>
<comment type="caution">
    <text evidence="2">The sequence shown here is derived from an EMBL/GenBank/DDBJ whole genome shotgun (WGS) entry which is preliminary data.</text>
</comment>
<dbReference type="EMBL" id="PDLO01000002">
    <property type="protein sequence ID" value="PHK99109.1"/>
    <property type="molecule type" value="Genomic_DNA"/>
</dbReference>
<evidence type="ECO:0000313" key="2">
    <source>
        <dbReference type="EMBL" id="PHK99109.1"/>
    </source>
</evidence>
<dbReference type="PANTHER" id="PTHR42743">
    <property type="entry name" value="AMINO-ACID AMINOTRANSFERASE"/>
    <property type="match status" value="1"/>
</dbReference>
<reference evidence="2 3" key="1">
    <citation type="submission" date="2017-10" db="EMBL/GenBank/DDBJ databases">
        <title>The draft genome sequence of Lewinella marina KCTC 32374.</title>
        <authorList>
            <person name="Wang K."/>
        </authorList>
    </citation>
    <scope>NUCLEOTIDE SEQUENCE [LARGE SCALE GENOMIC DNA]</scope>
    <source>
        <strain evidence="2 3">MKG-38</strain>
    </source>
</reference>
<dbReference type="Gene3D" id="3.40.50.300">
    <property type="entry name" value="P-loop containing nucleotide triphosphate hydrolases"/>
    <property type="match status" value="1"/>
</dbReference>
<dbReference type="Pfam" id="PF19798">
    <property type="entry name" value="Sulfotransfer_5"/>
    <property type="match status" value="1"/>
</dbReference>
<dbReference type="InterPro" id="IPR027417">
    <property type="entry name" value="P-loop_NTPase"/>
</dbReference>
<sequence>MYSFAQRPDTTVVDEPLYAHYLTHQPTEAEHPAREAVLASQENDGARVVDTLKNHDYGTENVVFKQMTHHLVDLDPAFLYAMSNVLLIRDPDEILASFGRVVDRVTAADVGLPQQGDLFNRLTVTGSLTAVVDAGRLLDDPPGVLERLCDRLDLPFDPAMLQWEPGPKPYDGAWADHWYAGVHRSAGFEPRPKKVIELPPNLATVAEVCHPIYQRLLQHAL</sequence>
<evidence type="ECO:0008006" key="4">
    <source>
        <dbReference type="Google" id="ProtNLM"/>
    </source>
</evidence>
<dbReference type="OrthoDB" id="272985at2"/>
<evidence type="ECO:0000313" key="3">
    <source>
        <dbReference type="Proteomes" id="UP000226437"/>
    </source>
</evidence>
<comment type="similarity">
    <text evidence="1">Belongs to the class-IV pyridoxal-phosphate-dependent aminotransferase family.</text>
</comment>
<dbReference type="SUPFAM" id="SSF52540">
    <property type="entry name" value="P-loop containing nucleoside triphosphate hydrolases"/>
    <property type="match status" value="1"/>
</dbReference>
<dbReference type="PANTHER" id="PTHR42743:SF11">
    <property type="entry name" value="AMINODEOXYCHORISMATE LYASE"/>
    <property type="match status" value="1"/>
</dbReference>